<feature type="transmembrane region" description="Helical" evidence="6">
    <location>
        <begin position="50"/>
        <end position="71"/>
    </location>
</feature>
<feature type="transmembrane region" description="Helical" evidence="6">
    <location>
        <begin position="229"/>
        <end position="251"/>
    </location>
</feature>
<keyword evidence="8" id="KW-1185">Reference proteome</keyword>
<sequence>MLDMQKRLNKLFYATLSLPSTAMGFALCIQISALSWILSTRFNLQIHEIGIVWAAGPMAGIFGQVVIGLISDDAWFWGGRRRPFILIGGTLAALMVFLLPRIDVVGDFLGIKNILIVAVIVALTLDLSINISFNPTRSIIADVTPEGEARTLGYTWMQTISGFFGVMAYLIGATLGNDLLISVGAGIVFVFSVVPLFFIKEEREMVINTETATETAAATKADWGQLWRIYIAHGFAWLGVQSMFVYTYGFIQQQLVPAGLATKAANDMSGQIIGFAFAIMNTVGFLLPALVLAPLARKIGRVHTQAGCVAIMAAGYFLIATMARTPIMLYALMAVVGIGWSAIVSLPFAIMSDKVDKSRMGFFMGVFNLSVVLPQLMSTGVGFVLKRVPDQSTLYIICGASLAISAALWCLVKDEAPATQAAMPASAH</sequence>
<evidence type="ECO:0000256" key="3">
    <source>
        <dbReference type="ARBA" id="ARBA00022692"/>
    </source>
</evidence>
<feature type="transmembrane region" description="Helical" evidence="6">
    <location>
        <begin position="83"/>
        <end position="102"/>
    </location>
</feature>
<feature type="transmembrane region" description="Helical" evidence="6">
    <location>
        <begin position="271"/>
        <end position="293"/>
    </location>
</feature>
<evidence type="ECO:0000256" key="2">
    <source>
        <dbReference type="ARBA" id="ARBA00022448"/>
    </source>
</evidence>
<dbReference type="PANTHER" id="PTHR19432">
    <property type="entry name" value="SUGAR TRANSPORTER"/>
    <property type="match status" value="1"/>
</dbReference>
<accession>A0ABX0M3K9</accession>
<feature type="transmembrane region" description="Helical" evidence="6">
    <location>
        <begin position="329"/>
        <end position="350"/>
    </location>
</feature>
<feature type="transmembrane region" description="Helical" evidence="6">
    <location>
        <begin position="12"/>
        <end position="38"/>
    </location>
</feature>
<proteinExistence type="predicted"/>
<comment type="subcellular location">
    <subcellularLocation>
        <location evidence="1">Membrane</location>
        <topology evidence="1">Multi-pass membrane protein</topology>
    </subcellularLocation>
</comment>
<keyword evidence="3 6" id="KW-0812">Transmembrane</keyword>
<evidence type="ECO:0000256" key="6">
    <source>
        <dbReference type="SAM" id="Phobius"/>
    </source>
</evidence>
<feature type="transmembrane region" description="Helical" evidence="6">
    <location>
        <begin position="362"/>
        <end position="386"/>
    </location>
</feature>
<feature type="transmembrane region" description="Helical" evidence="6">
    <location>
        <begin position="114"/>
        <end position="133"/>
    </location>
</feature>
<feature type="transmembrane region" description="Helical" evidence="6">
    <location>
        <begin position="305"/>
        <end position="323"/>
    </location>
</feature>
<evidence type="ECO:0000313" key="7">
    <source>
        <dbReference type="EMBL" id="NHZ39090.1"/>
    </source>
</evidence>
<organism evidence="7 8">
    <name type="scientific">Massilia aquatica</name>
    <dbReference type="NCBI Taxonomy" id="2609000"/>
    <lineage>
        <taxon>Bacteria</taxon>
        <taxon>Pseudomonadati</taxon>
        <taxon>Pseudomonadota</taxon>
        <taxon>Betaproteobacteria</taxon>
        <taxon>Burkholderiales</taxon>
        <taxon>Oxalobacteraceae</taxon>
        <taxon>Telluria group</taxon>
        <taxon>Massilia</taxon>
    </lineage>
</organism>
<reference evidence="7 8" key="1">
    <citation type="submission" date="2019-09" db="EMBL/GenBank/DDBJ databases">
        <title>Taxonomy of Antarctic Massilia spp.: description of Massilia rubra sp. nov., Massilia aquatica sp. nov., Massilia mucilaginosa sp. nov., Massilia frigida sp. nov. isolated from streams, lakes and regoliths.</title>
        <authorList>
            <person name="Holochova P."/>
            <person name="Sedlacek I."/>
            <person name="Kralova S."/>
            <person name="Maslanova I."/>
            <person name="Busse H.-J."/>
            <person name="Stankova E."/>
            <person name="Vrbovska V."/>
            <person name="Kovarovic V."/>
            <person name="Bartak M."/>
            <person name="Svec P."/>
            <person name="Pantucek R."/>
        </authorList>
    </citation>
    <scope>NUCLEOTIDE SEQUENCE [LARGE SCALE GENOMIC DNA]</scope>
    <source>
        <strain evidence="7 8">CCM 8693</strain>
    </source>
</reference>
<protein>
    <submittedName>
        <fullName evidence="7">SLC45 family MFS transporter</fullName>
    </submittedName>
</protein>
<evidence type="ECO:0000256" key="1">
    <source>
        <dbReference type="ARBA" id="ARBA00004141"/>
    </source>
</evidence>
<dbReference type="Gene3D" id="1.20.1250.20">
    <property type="entry name" value="MFS general substrate transporter like domains"/>
    <property type="match status" value="1"/>
</dbReference>
<evidence type="ECO:0000256" key="5">
    <source>
        <dbReference type="ARBA" id="ARBA00023136"/>
    </source>
</evidence>
<dbReference type="PANTHER" id="PTHR19432:SF35">
    <property type="entry name" value="SOLUTE CARRIER FAMILY 45 MEMBER 3 ISOFORM X1"/>
    <property type="match status" value="1"/>
</dbReference>
<feature type="transmembrane region" description="Helical" evidence="6">
    <location>
        <begin position="154"/>
        <end position="173"/>
    </location>
</feature>
<evidence type="ECO:0000256" key="4">
    <source>
        <dbReference type="ARBA" id="ARBA00022989"/>
    </source>
</evidence>
<keyword evidence="2" id="KW-0813">Transport</keyword>
<dbReference type="InterPro" id="IPR036259">
    <property type="entry name" value="MFS_trans_sf"/>
</dbReference>
<feature type="transmembrane region" description="Helical" evidence="6">
    <location>
        <begin position="392"/>
        <end position="412"/>
    </location>
</feature>
<dbReference type="SUPFAM" id="SSF103473">
    <property type="entry name" value="MFS general substrate transporter"/>
    <property type="match status" value="1"/>
</dbReference>
<keyword evidence="5 6" id="KW-0472">Membrane</keyword>
<evidence type="ECO:0000313" key="8">
    <source>
        <dbReference type="Proteomes" id="UP000819052"/>
    </source>
</evidence>
<gene>
    <name evidence="7" type="ORF">F1609_02750</name>
</gene>
<dbReference type="Proteomes" id="UP000819052">
    <property type="component" value="Unassembled WGS sequence"/>
</dbReference>
<name>A0ABX0M3K9_9BURK</name>
<feature type="transmembrane region" description="Helical" evidence="6">
    <location>
        <begin position="179"/>
        <end position="199"/>
    </location>
</feature>
<dbReference type="EMBL" id="VVIW01000001">
    <property type="protein sequence ID" value="NHZ39090.1"/>
    <property type="molecule type" value="Genomic_DNA"/>
</dbReference>
<dbReference type="Pfam" id="PF07690">
    <property type="entry name" value="MFS_1"/>
    <property type="match status" value="1"/>
</dbReference>
<dbReference type="InterPro" id="IPR011701">
    <property type="entry name" value="MFS"/>
</dbReference>
<keyword evidence="4 6" id="KW-1133">Transmembrane helix</keyword>
<comment type="caution">
    <text evidence="7">The sequence shown here is derived from an EMBL/GenBank/DDBJ whole genome shotgun (WGS) entry which is preliminary data.</text>
</comment>